<name>A0A482WKZ8_LAOST</name>
<reference evidence="2 3" key="1">
    <citation type="journal article" date="2017" name="Gigascience">
        <title>Genome sequence of the small brown planthopper, Laodelphax striatellus.</title>
        <authorList>
            <person name="Zhu J."/>
            <person name="Jiang F."/>
            <person name="Wang X."/>
            <person name="Yang P."/>
            <person name="Bao Y."/>
            <person name="Zhao W."/>
            <person name="Wang W."/>
            <person name="Lu H."/>
            <person name="Wang Q."/>
            <person name="Cui N."/>
            <person name="Li J."/>
            <person name="Chen X."/>
            <person name="Luo L."/>
            <person name="Yu J."/>
            <person name="Kang L."/>
            <person name="Cui F."/>
        </authorList>
    </citation>
    <scope>NUCLEOTIDE SEQUENCE [LARGE SCALE GENOMIC DNA]</scope>
    <source>
        <strain evidence="2">Lst14</strain>
    </source>
</reference>
<dbReference type="EMBL" id="QKKF02032402">
    <property type="protein sequence ID" value="RZF34215.1"/>
    <property type="molecule type" value="Genomic_DNA"/>
</dbReference>
<feature type="region of interest" description="Disordered" evidence="1">
    <location>
        <begin position="18"/>
        <end position="63"/>
    </location>
</feature>
<dbReference type="InParanoid" id="A0A482WKZ8"/>
<evidence type="ECO:0000313" key="3">
    <source>
        <dbReference type="Proteomes" id="UP000291343"/>
    </source>
</evidence>
<protein>
    <recommendedName>
        <fullName evidence="4">PiggyBac transposable element-derived protein domain-containing protein</fullName>
    </recommendedName>
</protein>
<evidence type="ECO:0008006" key="4">
    <source>
        <dbReference type="Google" id="ProtNLM"/>
    </source>
</evidence>
<dbReference type="Proteomes" id="UP000291343">
    <property type="component" value="Unassembled WGS sequence"/>
</dbReference>
<proteinExistence type="predicted"/>
<sequence>MEAQEIYDCLMNTSDDDDILDSDLDPEFLPSGCDSDGNLSDNNVEPNEIESNDEIDDSNNGNANLDLLTWGNDDGVREDFIYDPSATSVGINPVRFMEHFFDMACVNSWLRYKGDCSTQNVPKKDMMDLHFFKMRLAQ</sequence>
<feature type="compositionally biased region" description="Acidic residues" evidence="1">
    <location>
        <begin position="47"/>
        <end position="57"/>
    </location>
</feature>
<dbReference type="SMR" id="A0A482WKZ8"/>
<accession>A0A482WKZ8</accession>
<dbReference type="AlphaFoldDB" id="A0A482WKZ8"/>
<comment type="caution">
    <text evidence="2">The sequence shown here is derived from an EMBL/GenBank/DDBJ whole genome shotgun (WGS) entry which is preliminary data.</text>
</comment>
<keyword evidence="3" id="KW-1185">Reference proteome</keyword>
<evidence type="ECO:0000256" key="1">
    <source>
        <dbReference type="SAM" id="MobiDB-lite"/>
    </source>
</evidence>
<feature type="non-terminal residue" evidence="2">
    <location>
        <position position="138"/>
    </location>
</feature>
<evidence type="ECO:0000313" key="2">
    <source>
        <dbReference type="EMBL" id="RZF34215.1"/>
    </source>
</evidence>
<organism evidence="2 3">
    <name type="scientific">Laodelphax striatellus</name>
    <name type="common">Small brown planthopper</name>
    <name type="synonym">Delphax striatella</name>
    <dbReference type="NCBI Taxonomy" id="195883"/>
    <lineage>
        <taxon>Eukaryota</taxon>
        <taxon>Metazoa</taxon>
        <taxon>Ecdysozoa</taxon>
        <taxon>Arthropoda</taxon>
        <taxon>Hexapoda</taxon>
        <taxon>Insecta</taxon>
        <taxon>Pterygota</taxon>
        <taxon>Neoptera</taxon>
        <taxon>Paraneoptera</taxon>
        <taxon>Hemiptera</taxon>
        <taxon>Auchenorrhyncha</taxon>
        <taxon>Fulgoroidea</taxon>
        <taxon>Delphacidae</taxon>
        <taxon>Criomorphinae</taxon>
        <taxon>Laodelphax</taxon>
    </lineage>
</organism>
<gene>
    <name evidence="2" type="ORF">LSTR_LSTR014324</name>
</gene>
<dbReference type="OrthoDB" id="6752040at2759"/>